<reference evidence="2 3" key="1">
    <citation type="submission" date="2024-03" db="EMBL/GenBank/DDBJ databases">
        <title>Whole genome sequencing of Streptomyces racemochromogenes, to identify antimicrobial biosynthetic gene clusters.</title>
        <authorList>
            <person name="Suryawanshi P."/>
            <person name="Krishnaraj P.U."/>
            <person name="Arun Y.P."/>
            <person name="Suryawanshi M.P."/>
            <person name="Rakshit O."/>
        </authorList>
    </citation>
    <scope>NUCLEOTIDE SEQUENCE [LARGE SCALE GENOMIC DNA]</scope>
    <source>
        <strain evidence="2 3">AUDT626</strain>
    </source>
</reference>
<dbReference type="EMBL" id="JBBDHD010000032">
    <property type="protein sequence ID" value="MFH7596449.1"/>
    <property type="molecule type" value="Genomic_DNA"/>
</dbReference>
<feature type="region of interest" description="Disordered" evidence="1">
    <location>
        <begin position="1"/>
        <end position="29"/>
    </location>
</feature>
<evidence type="ECO:0000256" key="1">
    <source>
        <dbReference type="SAM" id="MobiDB-lite"/>
    </source>
</evidence>
<keyword evidence="3" id="KW-1185">Reference proteome</keyword>
<accession>A0ABW7PDI5</accession>
<evidence type="ECO:0000313" key="3">
    <source>
        <dbReference type="Proteomes" id="UP001610631"/>
    </source>
</evidence>
<protein>
    <submittedName>
        <fullName evidence="2">Uncharacterized protein</fullName>
    </submittedName>
</protein>
<comment type="caution">
    <text evidence="2">The sequence shown here is derived from an EMBL/GenBank/DDBJ whole genome shotgun (WGS) entry which is preliminary data.</text>
</comment>
<dbReference type="Proteomes" id="UP001610631">
    <property type="component" value="Unassembled WGS sequence"/>
</dbReference>
<name>A0ABW7PDI5_9ACTN</name>
<organism evidence="2 3">
    <name type="scientific">Streptomyces racemochromogenes</name>
    <dbReference type="NCBI Taxonomy" id="67353"/>
    <lineage>
        <taxon>Bacteria</taxon>
        <taxon>Bacillati</taxon>
        <taxon>Actinomycetota</taxon>
        <taxon>Actinomycetes</taxon>
        <taxon>Kitasatosporales</taxon>
        <taxon>Streptomycetaceae</taxon>
        <taxon>Streptomyces</taxon>
    </lineage>
</organism>
<dbReference type="RefSeq" id="WP_395510303.1">
    <property type="nucleotide sequence ID" value="NZ_JBBDHD010000032.1"/>
</dbReference>
<gene>
    <name evidence="2" type="ORF">WDV06_15300</name>
</gene>
<sequence>MSSTTHTCGRTTRTARHDNPARTSSTGQVGVLYTLAPDRLGQIATAPITLAPRPDG</sequence>
<feature type="compositionally biased region" description="Low complexity" evidence="1">
    <location>
        <begin position="1"/>
        <end position="12"/>
    </location>
</feature>
<proteinExistence type="predicted"/>
<evidence type="ECO:0000313" key="2">
    <source>
        <dbReference type="EMBL" id="MFH7596449.1"/>
    </source>
</evidence>